<keyword evidence="3" id="KW-1185">Reference proteome</keyword>
<protein>
    <recommendedName>
        <fullName evidence="4">Antitoxin</fullName>
    </recommendedName>
</protein>
<organism evidence="2 3">
    <name type="scientific">Termitidicoccus mucosus</name>
    <dbReference type="NCBI Taxonomy" id="1184151"/>
    <lineage>
        <taxon>Bacteria</taxon>
        <taxon>Pseudomonadati</taxon>
        <taxon>Verrucomicrobiota</taxon>
        <taxon>Opitutia</taxon>
        <taxon>Opitutales</taxon>
        <taxon>Opitutaceae</taxon>
        <taxon>Termitidicoccus</taxon>
    </lineage>
</organism>
<gene>
    <name evidence="2" type="ORF">AW736_21950</name>
</gene>
<dbReference type="Proteomes" id="UP000078486">
    <property type="component" value="Unassembled WGS sequence"/>
</dbReference>
<evidence type="ECO:0008006" key="4">
    <source>
        <dbReference type="Google" id="ProtNLM"/>
    </source>
</evidence>
<accession>A0A178IEL1</accession>
<evidence type="ECO:0000256" key="1">
    <source>
        <dbReference type="ARBA" id="ARBA00022649"/>
    </source>
</evidence>
<dbReference type="STRING" id="1184151.AW736_21950"/>
<dbReference type="InterPro" id="IPR003847">
    <property type="entry name" value="Put_antitoxin"/>
</dbReference>
<dbReference type="AlphaFoldDB" id="A0A178IEL1"/>
<reference evidence="2 3" key="1">
    <citation type="submission" date="2016-01" db="EMBL/GenBank/DDBJ databases">
        <title>High potential of lignocellulose degradation of a new Verrucomicrobia species.</title>
        <authorList>
            <person name="Wang Y."/>
            <person name="Shi Y."/>
            <person name="Qiu Z."/>
            <person name="Liu S."/>
            <person name="Yang H."/>
        </authorList>
    </citation>
    <scope>NUCLEOTIDE SEQUENCE [LARGE SCALE GENOMIC DNA]</scope>
    <source>
        <strain evidence="2 3">TSB47</strain>
    </source>
</reference>
<name>A0A178IEL1_9BACT</name>
<dbReference type="EMBL" id="LRRQ01000167">
    <property type="protein sequence ID" value="OAM87585.1"/>
    <property type="molecule type" value="Genomic_DNA"/>
</dbReference>
<dbReference type="OrthoDB" id="199910at2"/>
<sequence>MASKTISLELDAYNRLKSTRRPGESFSEVVRRITLPPAKATAADLKRAVESGKFGRGVDWTSVKRAVANRTRSRDLRHA</sequence>
<dbReference type="Pfam" id="PF02697">
    <property type="entry name" value="VAPB_antitox"/>
    <property type="match status" value="1"/>
</dbReference>
<evidence type="ECO:0000313" key="2">
    <source>
        <dbReference type="EMBL" id="OAM87585.1"/>
    </source>
</evidence>
<comment type="caution">
    <text evidence="2">The sequence shown here is derived from an EMBL/GenBank/DDBJ whole genome shotgun (WGS) entry which is preliminary data.</text>
</comment>
<keyword evidence="1" id="KW-1277">Toxin-antitoxin system</keyword>
<evidence type="ECO:0000313" key="3">
    <source>
        <dbReference type="Proteomes" id="UP000078486"/>
    </source>
</evidence>
<dbReference type="RefSeq" id="WP_068772454.1">
    <property type="nucleotide sequence ID" value="NZ_CP109796.1"/>
</dbReference>
<proteinExistence type="predicted"/>